<sequence>MFRSLSIGMKLVISVAISIVLGLIVFVFIISAQVKDNISDEVEDKINQASKRYANLIEGSFNETIILAKSASYTINSILKTKGSVRMPNLEYIIKNSFESSSYATYAFLILEDTSVLEGGNINPKYLDNKGHYGMVFL</sequence>
<evidence type="ECO:0000313" key="2">
    <source>
        <dbReference type="EMBL" id="PZT47177.1"/>
    </source>
</evidence>
<dbReference type="RefSeq" id="WP_111230718.1">
    <property type="nucleotide sequence ID" value="NZ_NBIU01000074.1"/>
</dbReference>
<evidence type="ECO:0000256" key="1">
    <source>
        <dbReference type="SAM" id="Phobius"/>
    </source>
</evidence>
<keyword evidence="1" id="KW-0472">Membrane</keyword>
<dbReference type="Proteomes" id="UP000249746">
    <property type="component" value="Unassembled WGS sequence"/>
</dbReference>
<organism evidence="2 3">
    <name type="scientific">Helicobacter valdiviensis</name>
    <dbReference type="NCBI Taxonomy" id="1458358"/>
    <lineage>
        <taxon>Bacteria</taxon>
        <taxon>Pseudomonadati</taxon>
        <taxon>Campylobacterota</taxon>
        <taxon>Epsilonproteobacteria</taxon>
        <taxon>Campylobacterales</taxon>
        <taxon>Helicobacteraceae</taxon>
        <taxon>Helicobacter</taxon>
    </lineage>
</organism>
<evidence type="ECO:0008006" key="4">
    <source>
        <dbReference type="Google" id="ProtNLM"/>
    </source>
</evidence>
<keyword evidence="1" id="KW-1133">Transmembrane helix</keyword>
<reference evidence="2 3" key="1">
    <citation type="submission" date="2017-03" db="EMBL/GenBank/DDBJ databases">
        <title>Genomic and clinical evidence uncovers the enterohepatic species Helicobacter valdiviensis as a potential human intestinal pathogen.</title>
        <authorList>
            <person name="Fresia P."/>
            <person name="Jara R."/>
            <person name="Sierra R."/>
            <person name="Ferres I."/>
            <person name="Greif G."/>
            <person name="Iraola G."/>
            <person name="Collado L."/>
        </authorList>
    </citation>
    <scope>NUCLEOTIDE SEQUENCE [LARGE SCALE GENOMIC DNA]</scope>
    <source>
        <strain evidence="2 3">WBE14</strain>
    </source>
</reference>
<evidence type="ECO:0000313" key="3">
    <source>
        <dbReference type="Proteomes" id="UP000249746"/>
    </source>
</evidence>
<feature type="transmembrane region" description="Helical" evidence="1">
    <location>
        <begin position="12"/>
        <end position="32"/>
    </location>
</feature>
<accession>A0A2W6MRI0</accession>
<gene>
    <name evidence="2" type="ORF">B6S12_10460</name>
</gene>
<proteinExistence type="predicted"/>
<comment type="caution">
    <text evidence="2">The sequence shown here is derived from an EMBL/GenBank/DDBJ whole genome shotgun (WGS) entry which is preliminary data.</text>
</comment>
<keyword evidence="3" id="KW-1185">Reference proteome</keyword>
<protein>
    <recommendedName>
        <fullName evidence="4">Chemotaxis protein</fullName>
    </recommendedName>
</protein>
<dbReference type="EMBL" id="NBIU01000074">
    <property type="protein sequence ID" value="PZT47177.1"/>
    <property type="molecule type" value="Genomic_DNA"/>
</dbReference>
<keyword evidence="1" id="KW-0812">Transmembrane</keyword>
<name>A0A2W6MRI0_9HELI</name>
<dbReference type="AlphaFoldDB" id="A0A2W6MRI0"/>